<dbReference type="AlphaFoldDB" id="A0AA43U0D5"/>
<protein>
    <recommendedName>
        <fullName evidence="3">SnoaL-like domain-containing protein</fullName>
    </recommendedName>
</protein>
<proteinExistence type="predicted"/>
<dbReference type="Gene3D" id="3.10.450.50">
    <property type="match status" value="1"/>
</dbReference>
<evidence type="ECO:0008006" key="3">
    <source>
        <dbReference type="Google" id="ProtNLM"/>
    </source>
</evidence>
<comment type="caution">
    <text evidence="1">The sequence shown here is derived from an EMBL/GenBank/DDBJ whole genome shotgun (WGS) entry which is preliminary data.</text>
</comment>
<dbReference type="PANTHER" id="PTHR39598">
    <property type="entry name" value="AUSTINOL SYNTHESIS PROTEIN F-RELATED"/>
    <property type="match status" value="1"/>
</dbReference>
<dbReference type="EMBL" id="JAPUFD010000021">
    <property type="protein sequence ID" value="MDI1492735.1"/>
    <property type="molecule type" value="Genomic_DNA"/>
</dbReference>
<evidence type="ECO:0000313" key="2">
    <source>
        <dbReference type="Proteomes" id="UP001161017"/>
    </source>
</evidence>
<dbReference type="SUPFAM" id="SSF54427">
    <property type="entry name" value="NTF2-like"/>
    <property type="match status" value="1"/>
</dbReference>
<keyword evidence="2" id="KW-1185">Reference proteome</keyword>
<dbReference type="Proteomes" id="UP001161017">
    <property type="component" value="Unassembled WGS sequence"/>
</dbReference>
<reference evidence="1" key="1">
    <citation type="journal article" date="2023" name="Genome Biol. Evol.">
        <title>First Whole Genome Sequence and Flow Cytometry Genome Size Data for the Lichen-Forming Fungus Ramalina farinacea (Ascomycota).</title>
        <authorList>
            <person name="Llewellyn T."/>
            <person name="Mian S."/>
            <person name="Hill R."/>
            <person name="Leitch I.J."/>
            <person name="Gaya E."/>
        </authorList>
    </citation>
    <scope>NUCLEOTIDE SEQUENCE</scope>
    <source>
        <strain evidence="1">LIQ254RAFAR</strain>
    </source>
</reference>
<accession>A0AA43U0D5</accession>
<evidence type="ECO:0000313" key="1">
    <source>
        <dbReference type="EMBL" id="MDI1492735.1"/>
    </source>
</evidence>
<dbReference type="InterPro" id="IPR032710">
    <property type="entry name" value="NTF2-like_dom_sf"/>
</dbReference>
<sequence length="158" mass="17883">MPAPAHVQADTLDRFIAGWRKWTPEDWMATWSSDCVQVMLPLSLGIPPKSVAEVKGILPKLMEIVTNYELHIHEIVHDASKGKAVIYATSGGDTPFGDFRWTNEYAMFITFTEDGKQINRTEEMVNTAFFREFSPKFQKYLSEQKALGDRSGDANSHV</sequence>
<dbReference type="PANTHER" id="PTHR39598:SF1">
    <property type="entry name" value="AUSTINOID BIOSYNTHESIS CLUSTERS PROTEIN F-RELATED"/>
    <property type="match status" value="1"/>
</dbReference>
<organism evidence="1 2">
    <name type="scientific">Ramalina farinacea</name>
    <dbReference type="NCBI Taxonomy" id="258253"/>
    <lineage>
        <taxon>Eukaryota</taxon>
        <taxon>Fungi</taxon>
        <taxon>Dikarya</taxon>
        <taxon>Ascomycota</taxon>
        <taxon>Pezizomycotina</taxon>
        <taxon>Lecanoromycetes</taxon>
        <taxon>OSLEUM clade</taxon>
        <taxon>Lecanoromycetidae</taxon>
        <taxon>Lecanorales</taxon>
        <taxon>Lecanorineae</taxon>
        <taxon>Ramalinaceae</taxon>
        <taxon>Ramalina</taxon>
    </lineage>
</organism>
<gene>
    <name evidence="1" type="ORF">OHK93_004517</name>
</gene>
<dbReference type="InterPro" id="IPR050977">
    <property type="entry name" value="Fungal_Meroterpenoid_Isomerase"/>
</dbReference>
<name>A0AA43U0D5_9LECA</name>